<feature type="coiled-coil region" evidence="1">
    <location>
        <begin position="311"/>
        <end position="338"/>
    </location>
</feature>
<protein>
    <submittedName>
        <fullName evidence="2">Uncharacterized protein</fullName>
    </submittedName>
</protein>
<evidence type="ECO:0000313" key="2">
    <source>
        <dbReference type="EMBL" id="CAG9792513.1"/>
    </source>
</evidence>
<reference evidence="2" key="1">
    <citation type="submission" date="2021-12" db="EMBL/GenBank/DDBJ databases">
        <authorList>
            <person name="King R."/>
        </authorList>
    </citation>
    <scope>NUCLEOTIDE SEQUENCE</scope>
</reference>
<evidence type="ECO:0000256" key="1">
    <source>
        <dbReference type="SAM" id="Coils"/>
    </source>
</evidence>
<dbReference type="Proteomes" id="UP001153714">
    <property type="component" value="Chromosome 4"/>
</dbReference>
<name>A0A9N9WF91_9NEOP</name>
<proteinExistence type="predicted"/>
<feature type="coiled-coil region" evidence="1">
    <location>
        <begin position="70"/>
        <end position="109"/>
    </location>
</feature>
<accession>A0A9N9WF91</accession>
<keyword evidence="3" id="KW-1185">Reference proteome</keyword>
<keyword evidence="1" id="KW-0175">Coiled coil</keyword>
<dbReference type="AlphaFoldDB" id="A0A9N9WF91"/>
<organism evidence="2 3">
    <name type="scientific">Diatraea saccharalis</name>
    <name type="common">sugarcane borer</name>
    <dbReference type="NCBI Taxonomy" id="40085"/>
    <lineage>
        <taxon>Eukaryota</taxon>
        <taxon>Metazoa</taxon>
        <taxon>Ecdysozoa</taxon>
        <taxon>Arthropoda</taxon>
        <taxon>Hexapoda</taxon>
        <taxon>Insecta</taxon>
        <taxon>Pterygota</taxon>
        <taxon>Neoptera</taxon>
        <taxon>Endopterygota</taxon>
        <taxon>Lepidoptera</taxon>
        <taxon>Glossata</taxon>
        <taxon>Ditrysia</taxon>
        <taxon>Pyraloidea</taxon>
        <taxon>Crambidae</taxon>
        <taxon>Crambinae</taxon>
        <taxon>Diatraea</taxon>
    </lineage>
</organism>
<feature type="coiled-coil region" evidence="1">
    <location>
        <begin position="227"/>
        <end position="280"/>
    </location>
</feature>
<evidence type="ECO:0000313" key="3">
    <source>
        <dbReference type="Proteomes" id="UP001153714"/>
    </source>
</evidence>
<reference evidence="2" key="2">
    <citation type="submission" date="2022-10" db="EMBL/GenBank/DDBJ databases">
        <authorList>
            <consortium name="ENA_rothamsted_submissions"/>
            <consortium name="culmorum"/>
            <person name="King R."/>
        </authorList>
    </citation>
    <scope>NUCLEOTIDE SEQUENCE</scope>
</reference>
<dbReference type="OrthoDB" id="7346168at2759"/>
<dbReference type="EMBL" id="OU893335">
    <property type="protein sequence ID" value="CAG9792513.1"/>
    <property type="molecule type" value="Genomic_DNA"/>
</dbReference>
<gene>
    <name evidence="2" type="ORF">DIATSA_LOCUS10035</name>
</gene>
<sequence length="716" mass="85042">MYVKEIKIRQALKECEYCKEKKERLENYYEEMEKDKVEQCLRALEREKILEADRRHKEMLDRRKVYDEQIASANNVRKEMLKEEREKEKRRLERMREKMEQDHYEEEKNKRAQQMSNKANFIEGHKLKALRKIEEKSKEREIDNHTIRVAMQELKTEKLRKRNDMLNWRREEELFTENFNRERKIAQDLETEGDKIAQEWKQQEDQKADKFFKQIEIEKRNAKIKAIQDYQKYLEKLKEDAIKERIERKERMHRVSKSTYKELQRKLENANQELKKQIDYRNSLCQQIQDNQNTLKIYLIEMIHAKKFKTAEEVENIVQRVKLERRQLSQVRKNIRKRIHLQGTEISSTSNTLSPPITNTPKCPPRHIVIQCSPNGRKTIMKYAHPNLLHSPHLKKTYASLRAVASSDRVLRSFNIKSHASQANINSDLLKAIKTQNSKMLRPAITQRQRSAPQETRINLFSEGDLYCKVNVTAKCMGKTPIVYMQKSYSDLGLANESRAQLVAVQDKIKSTPTVVPAKRQRMLSGIYPLTTKEPTPKVSYEYMQSISFRRTDGKTTKINALVQKSLNNEPSGPTCRNIDLTVQDLINSNIDSQNMETESSLQQTFNNMQYPNMTSLEYLPTCSQKWFNYFDTSNEAFKENEYSQSSTYYHKKIRGEQIRSQRRMSIQKDMNNLEEQRLPRINEVFSKFSDAHDKDITQPIYIQVGDESERCKTLY</sequence>